<dbReference type="Proteomes" id="UP001470230">
    <property type="component" value="Unassembled WGS sequence"/>
</dbReference>
<comment type="caution">
    <text evidence="1">The sequence shown here is derived from an EMBL/GenBank/DDBJ whole genome shotgun (WGS) entry which is preliminary data.</text>
</comment>
<reference evidence="1 2" key="1">
    <citation type="submission" date="2024-04" db="EMBL/GenBank/DDBJ databases">
        <title>Tritrichomonas musculus Genome.</title>
        <authorList>
            <person name="Alves-Ferreira E."/>
            <person name="Grigg M."/>
            <person name="Lorenzi H."/>
            <person name="Galac M."/>
        </authorList>
    </citation>
    <scope>NUCLEOTIDE SEQUENCE [LARGE SCALE GENOMIC DNA]</scope>
    <source>
        <strain evidence="1 2">EAF2021</strain>
    </source>
</reference>
<proteinExistence type="predicted"/>
<dbReference type="EMBL" id="JAPFFF010000008">
    <property type="protein sequence ID" value="KAK8884433.1"/>
    <property type="molecule type" value="Genomic_DNA"/>
</dbReference>
<sequence length="173" mass="19525">MSQDKQNNIKGIIKNISTSFITGSALDTAIYVALNAPKYDFRITDKQFAQSFQRNFKDILRNNAVSASTYYISIACLQKTLNKENQFNKRLYIRMGSAVLSTLAVEVGFYREKGYWILGSAALAASTEFFFTIYSDWAEGGKDYVSTNFPKIYNTVSNSSIVQKIQNAQVNQQ</sequence>
<gene>
    <name evidence="1" type="ORF">M9Y10_043543</name>
</gene>
<organism evidence="1 2">
    <name type="scientific">Tritrichomonas musculus</name>
    <dbReference type="NCBI Taxonomy" id="1915356"/>
    <lineage>
        <taxon>Eukaryota</taxon>
        <taxon>Metamonada</taxon>
        <taxon>Parabasalia</taxon>
        <taxon>Tritrichomonadida</taxon>
        <taxon>Tritrichomonadidae</taxon>
        <taxon>Tritrichomonas</taxon>
    </lineage>
</organism>
<keyword evidence="2" id="KW-1185">Reference proteome</keyword>
<name>A0ABR2K108_9EUKA</name>
<evidence type="ECO:0000313" key="2">
    <source>
        <dbReference type="Proteomes" id="UP001470230"/>
    </source>
</evidence>
<evidence type="ECO:0000313" key="1">
    <source>
        <dbReference type="EMBL" id="KAK8884433.1"/>
    </source>
</evidence>
<protein>
    <submittedName>
        <fullName evidence="1">Uncharacterized protein</fullName>
    </submittedName>
</protein>
<accession>A0ABR2K108</accession>